<dbReference type="OrthoDB" id="3981148at2759"/>
<dbReference type="EMBL" id="JACBPP010000001">
    <property type="protein sequence ID" value="KAF8004961.1"/>
    <property type="molecule type" value="Genomic_DNA"/>
</dbReference>
<organism evidence="2 3">
    <name type="scientific">Metschnikowia pulcherrima</name>
    <dbReference type="NCBI Taxonomy" id="27326"/>
    <lineage>
        <taxon>Eukaryota</taxon>
        <taxon>Fungi</taxon>
        <taxon>Dikarya</taxon>
        <taxon>Ascomycota</taxon>
        <taxon>Saccharomycotina</taxon>
        <taxon>Pichiomycetes</taxon>
        <taxon>Metschnikowiaceae</taxon>
        <taxon>Metschnikowia</taxon>
    </lineage>
</organism>
<keyword evidence="3" id="KW-1185">Reference proteome</keyword>
<evidence type="ECO:0000313" key="3">
    <source>
        <dbReference type="Proteomes" id="UP000649328"/>
    </source>
</evidence>
<feature type="region of interest" description="Disordered" evidence="1">
    <location>
        <begin position="137"/>
        <end position="178"/>
    </location>
</feature>
<name>A0A8H7LCE5_9ASCO</name>
<dbReference type="AlphaFoldDB" id="A0A8H7LCE5"/>
<evidence type="ECO:0000313" key="2">
    <source>
        <dbReference type="EMBL" id="KAF8004961.1"/>
    </source>
</evidence>
<sequence length="249" mass="27365">MADTEVASDLPVLFSALDTALSLHFYASTVVPKVHDLCTKATRLLMKRVDTNTFEWILAYDPDAYQIVHFGSNSLDYGVCLPKGITPLQFGALLTKRKESFKNKVLAAKNRPPPSPVALSSIAVSHTNLSQTIDEITPLHSPRTPTKSNSGRLSLGKNGLLGNSPASRDASPIGSPTKKFGGVSKLDLSNRLPRFTLKKSQSSDGLSLLERIKLKEKKRNMILSEKLTEESRVQYIKAKSQKCTMCYTN</sequence>
<reference evidence="2" key="1">
    <citation type="submission" date="2020-10" db="EMBL/GenBank/DDBJ databases">
        <title>The Whole-Genome Sequence of Metschnikowia persimmonesis, a Novel Endophytic Yeast Species Isolated from Medicinal Plant Diospyros kaki Thumb.</title>
        <authorList>
            <person name="Rahmat E."/>
            <person name="Kang Y."/>
        </authorList>
    </citation>
    <scope>NUCLEOTIDE SEQUENCE</scope>
    <source>
        <strain evidence="2">KIOM G15050</strain>
    </source>
</reference>
<accession>A0A8H7LCE5</accession>
<proteinExistence type="predicted"/>
<evidence type="ECO:0000256" key="1">
    <source>
        <dbReference type="SAM" id="MobiDB-lite"/>
    </source>
</evidence>
<gene>
    <name evidence="2" type="ORF">HF325_000418</name>
</gene>
<feature type="compositionally biased region" description="Low complexity" evidence="1">
    <location>
        <begin position="148"/>
        <end position="164"/>
    </location>
</feature>
<comment type="caution">
    <text evidence="2">The sequence shown here is derived from an EMBL/GenBank/DDBJ whole genome shotgun (WGS) entry which is preliminary data.</text>
</comment>
<dbReference type="Proteomes" id="UP000649328">
    <property type="component" value="Unassembled WGS sequence"/>
</dbReference>
<protein>
    <submittedName>
        <fullName evidence="2">Uncharacterized protein</fullName>
    </submittedName>
</protein>